<dbReference type="InterPro" id="IPR005094">
    <property type="entry name" value="Endonuclease_MobA/VirD2"/>
</dbReference>
<comment type="caution">
    <text evidence="3">The sequence shown here is derived from an EMBL/GenBank/DDBJ whole genome shotgun (WGS) entry which is preliminary data.</text>
</comment>
<feature type="domain" description="MobA/VirD2-like nuclease" evidence="2">
    <location>
        <begin position="30"/>
        <end position="148"/>
    </location>
</feature>
<dbReference type="AlphaFoldDB" id="A0A7X3FS67"/>
<dbReference type="Pfam" id="PF03432">
    <property type="entry name" value="Relaxase"/>
    <property type="match status" value="1"/>
</dbReference>
<evidence type="ECO:0000259" key="2">
    <source>
        <dbReference type="Pfam" id="PF03432"/>
    </source>
</evidence>
<name>A0A7X3FS67_9HYPH</name>
<feature type="compositionally biased region" description="Basic and acidic residues" evidence="1">
    <location>
        <begin position="521"/>
        <end position="548"/>
    </location>
</feature>
<dbReference type="EMBL" id="WQRF01000003">
    <property type="protein sequence ID" value="MVS99789.1"/>
    <property type="molecule type" value="Genomic_DNA"/>
</dbReference>
<evidence type="ECO:0000313" key="4">
    <source>
        <dbReference type="Proteomes" id="UP000438106"/>
    </source>
</evidence>
<dbReference type="Proteomes" id="UP000438106">
    <property type="component" value="Unassembled WGS sequence"/>
</dbReference>
<reference evidence="3 4" key="1">
    <citation type="submission" date="2019-12" db="EMBL/GenBank/DDBJ databases">
        <title>Devosia maris sp. nov., isolated from the deep seawater.</title>
        <authorList>
            <person name="Liu Y."/>
        </authorList>
    </citation>
    <scope>NUCLEOTIDE SEQUENCE [LARGE SCALE GENOMIC DNA]</scope>
    <source>
        <strain evidence="3 4">L53-10-65</strain>
    </source>
</reference>
<accession>A0A7X3FS67</accession>
<keyword evidence="4" id="KW-1185">Reference proteome</keyword>
<feature type="compositionally biased region" description="Basic and acidic residues" evidence="1">
    <location>
        <begin position="620"/>
        <end position="635"/>
    </location>
</feature>
<sequence length="635" mass="71270">MIPKASQRAGGQDLATHLLNGFDNEYVELAEVRGAVASDLHGAFAEWEAIAHNLTRCRNYLYSLSVNPDLGQGQLSRAQYLDYADRVEKALGLAGQPRALVFHIKDGREHCHIVWSRIDARAGKAIHQPFDHDKLMMVTREFARDHGLALPEGYARGGDERKKKTLYEMQQQKSSGITKEERMAAVTAAWKRSDSPRAFVRALEELGYVLATGSRPYVLVDLYGNMNALPKLIDDRSVRTKDIRAFLEAEFPPESLPSVDEAKALVAQHRQAREDFARSQRDGKALDRLKAAQAARRQKVEAAQVALRARQRDERAALARDQLAARQALKARYLAEVRRVKAARAAARPTGLAAFLGRVTGVSFVIAKIHKHRDAQRHAAYQVEKAALAERQAEDKRALAHRQALQAVDIAREVRALAQIEARELKSFEVAQRREERVRQRAGHDHMPAMNLALKPRGRSAVPHKAKDRYRKRDHQRDDDRHDRHADRGVQDQEIVITVDRQEKEKGSALRAAFAGSVRPAVKEDQRGGREEGERGERSGGRGGDDGRRRRRRRRAREVAAEVPVQRGPDPGTPATGLPEVHWTELPLADKFRDAARDRDGGGDDGGSGGRRIRRSRSARGPERGEDGKDFERER</sequence>
<feature type="region of interest" description="Disordered" evidence="1">
    <location>
        <begin position="436"/>
        <end position="635"/>
    </location>
</feature>
<protein>
    <submittedName>
        <fullName evidence="3">Relaxase/mobilization nuclease domain-containing protein</fullName>
    </submittedName>
</protein>
<feature type="compositionally biased region" description="Basic and acidic residues" evidence="1">
    <location>
        <begin position="436"/>
        <end position="447"/>
    </location>
</feature>
<evidence type="ECO:0000313" key="3">
    <source>
        <dbReference type="EMBL" id="MVS99789.1"/>
    </source>
</evidence>
<organism evidence="3 4">
    <name type="scientific">Devosia marina</name>
    <dbReference type="NCBI Taxonomy" id="2683198"/>
    <lineage>
        <taxon>Bacteria</taxon>
        <taxon>Pseudomonadati</taxon>
        <taxon>Pseudomonadota</taxon>
        <taxon>Alphaproteobacteria</taxon>
        <taxon>Hyphomicrobiales</taxon>
        <taxon>Devosiaceae</taxon>
        <taxon>Devosia</taxon>
    </lineage>
</organism>
<feature type="compositionally biased region" description="Basic and acidic residues" evidence="1">
    <location>
        <begin position="475"/>
        <end position="491"/>
    </location>
</feature>
<proteinExistence type="predicted"/>
<evidence type="ECO:0000256" key="1">
    <source>
        <dbReference type="SAM" id="MobiDB-lite"/>
    </source>
</evidence>
<gene>
    <name evidence="3" type="ORF">GO014_12220</name>
</gene>
<feature type="compositionally biased region" description="Basic and acidic residues" evidence="1">
    <location>
        <begin position="588"/>
        <end position="602"/>
    </location>
</feature>
<dbReference type="RefSeq" id="WP_343030934.1">
    <property type="nucleotide sequence ID" value="NZ_WQRF01000003.1"/>
</dbReference>
<feature type="compositionally biased region" description="Basic residues" evidence="1">
    <location>
        <begin position="456"/>
        <end position="474"/>
    </location>
</feature>